<dbReference type="Gene3D" id="3.40.50.10090">
    <property type="match status" value="2"/>
</dbReference>
<evidence type="ECO:0000259" key="10">
    <source>
        <dbReference type="Pfam" id="PF02602"/>
    </source>
</evidence>
<evidence type="ECO:0000256" key="1">
    <source>
        <dbReference type="ARBA" id="ARBA00004772"/>
    </source>
</evidence>
<dbReference type="InterPro" id="IPR036108">
    <property type="entry name" value="4pyrrol_syn_uPrphyn_synt_sf"/>
</dbReference>
<dbReference type="SUPFAM" id="SSF69618">
    <property type="entry name" value="HemD-like"/>
    <property type="match status" value="1"/>
</dbReference>
<comment type="function">
    <text evidence="6 9">Catalyzes cyclization of the linear tetrapyrrole, hydroxymethylbilane, to the macrocyclic uroporphyrinogen III.</text>
</comment>
<dbReference type="PANTHER" id="PTHR38042">
    <property type="entry name" value="UROPORPHYRINOGEN-III SYNTHASE, CHLOROPLASTIC"/>
    <property type="match status" value="1"/>
</dbReference>
<evidence type="ECO:0000256" key="3">
    <source>
        <dbReference type="ARBA" id="ARBA00013109"/>
    </source>
</evidence>
<evidence type="ECO:0000256" key="9">
    <source>
        <dbReference type="RuleBase" id="RU366031"/>
    </source>
</evidence>
<dbReference type="InterPro" id="IPR003754">
    <property type="entry name" value="4pyrrol_synth_uPrphyn_synth"/>
</dbReference>
<reference evidence="11 12" key="1">
    <citation type="submission" date="2024-05" db="EMBL/GenBank/DDBJ databases">
        <title>Roseateles sp. 2.12 16S ribosomal RNA gene Genome sequencing and assembly.</title>
        <authorList>
            <person name="Woo H."/>
        </authorList>
    </citation>
    <scope>NUCLEOTIDE SEQUENCE [LARGE SCALE GENOMIC DNA]</scope>
    <source>
        <strain evidence="11 12">2.12</strain>
    </source>
</reference>
<keyword evidence="4 9" id="KW-0456">Lyase</keyword>
<dbReference type="EC" id="4.2.1.75" evidence="3 9"/>
<dbReference type="GO" id="GO:0004852">
    <property type="term" value="F:uroporphyrinogen-III synthase activity"/>
    <property type="evidence" value="ECO:0007669"/>
    <property type="project" value="UniProtKB-EC"/>
</dbReference>
<accession>A0ABV0GCK3</accession>
<gene>
    <name evidence="11" type="ORF">ABDJ40_08415</name>
</gene>
<dbReference type="CDD" id="cd06578">
    <property type="entry name" value="HemD"/>
    <property type="match status" value="1"/>
</dbReference>
<protein>
    <recommendedName>
        <fullName evidence="7 9">Uroporphyrinogen-III synthase</fullName>
        <ecNumber evidence="3 9">4.2.1.75</ecNumber>
    </recommendedName>
</protein>
<feature type="domain" description="Tetrapyrrole biosynthesis uroporphyrinogen III synthase" evidence="10">
    <location>
        <begin position="31"/>
        <end position="259"/>
    </location>
</feature>
<evidence type="ECO:0000256" key="5">
    <source>
        <dbReference type="ARBA" id="ARBA00023244"/>
    </source>
</evidence>
<name>A0ABV0GCK3_9BURK</name>
<dbReference type="RefSeq" id="WP_347608718.1">
    <property type="nucleotide sequence ID" value="NZ_JBDPZC010000003.1"/>
</dbReference>
<keyword evidence="5 9" id="KW-0627">Porphyrin biosynthesis</keyword>
<evidence type="ECO:0000256" key="6">
    <source>
        <dbReference type="ARBA" id="ARBA00037589"/>
    </source>
</evidence>
<sequence>MPDSARPGAEGGSPDALPRLILTRPRAQAQDWVQRMARLGVACDCVPLLDIAPLDPTPARQAWERLASQALLMFVSPNAVEHFFAARPAGMRWPAHTLAATVGPGSAQALVSQGVPPALLRQPPPDAPSLDSEHLWPVLSGLDWRGREVLMVRGDGGREWLADRLREAGARVGAVSVYRRQAPRLEPAEQAVLDRALAQPQAHVWLFSSAEAIDHLPALAGTTADWSRSRAIATHERIAQRARRLGLGHVVLTRPDAAAVATALQGPWD</sequence>
<dbReference type="InterPro" id="IPR039793">
    <property type="entry name" value="UROS/Hem4"/>
</dbReference>
<comment type="caution">
    <text evidence="11">The sequence shown here is derived from an EMBL/GenBank/DDBJ whole genome shotgun (WGS) entry which is preliminary data.</text>
</comment>
<evidence type="ECO:0000256" key="4">
    <source>
        <dbReference type="ARBA" id="ARBA00023239"/>
    </source>
</evidence>
<evidence type="ECO:0000256" key="8">
    <source>
        <dbReference type="ARBA" id="ARBA00048617"/>
    </source>
</evidence>
<comment type="similarity">
    <text evidence="2 9">Belongs to the uroporphyrinogen-III synthase family.</text>
</comment>
<dbReference type="EMBL" id="JBDPZC010000003">
    <property type="protein sequence ID" value="MEO3712789.1"/>
    <property type="molecule type" value="Genomic_DNA"/>
</dbReference>
<dbReference type="PANTHER" id="PTHR38042:SF1">
    <property type="entry name" value="UROPORPHYRINOGEN-III SYNTHASE, CHLOROPLASTIC"/>
    <property type="match status" value="1"/>
</dbReference>
<evidence type="ECO:0000256" key="7">
    <source>
        <dbReference type="ARBA" id="ARBA00040167"/>
    </source>
</evidence>
<keyword evidence="12" id="KW-1185">Reference proteome</keyword>
<comment type="pathway">
    <text evidence="1 9">Porphyrin-containing compound metabolism; protoporphyrin-IX biosynthesis; coproporphyrinogen-III from 5-aminolevulinate: step 3/4.</text>
</comment>
<dbReference type="Pfam" id="PF02602">
    <property type="entry name" value="HEM4"/>
    <property type="match status" value="1"/>
</dbReference>
<comment type="catalytic activity">
    <reaction evidence="8 9">
        <text>hydroxymethylbilane = uroporphyrinogen III + H2O</text>
        <dbReference type="Rhea" id="RHEA:18965"/>
        <dbReference type="ChEBI" id="CHEBI:15377"/>
        <dbReference type="ChEBI" id="CHEBI:57308"/>
        <dbReference type="ChEBI" id="CHEBI:57845"/>
        <dbReference type="EC" id="4.2.1.75"/>
    </reaction>
</comment>
<evidence type="ECO:0000313" key="11">
    <source>
        <dbReference type="EMBL" id="MEO3712789.1"/>
    </source>
</evidence>
<proteinExistence type="inferred from homology"/>
<organism evidence="11 12">
    <name type="scientific">Roseateles flavus</name>
    <dbReference type="NCBI Taxonomy" id="3149041"/>
    <lineage>
        <taxon>Bacteria</taxon>
        <taxon>Pseudomonadati</taxon>
        <taxon>Pseudomonadota</taxon>
        <taxon>Betaproteobacteria</taxon>
        <taxon>Burkholderiales</taxon>
        <taxon>Sphaerotilaceae</taxon>
        <taxon>Roseateles</taxon>
    </lineage>
</organism>
<evidence type="ECO:0000256" key="2">
    <source>
        <dbReference type="ARBA" id="ARBA00008133"/>
    </source>
</evidence>
<dbReference type="Proteomes" id="UP001462640">
    <property type="component" value="Unassembled WGS sequence"/>
</dbReference>
<evidence type="ECO:0000313" key="12">
    <source>
        <dbReference type="Proteomes" id="UP001462640"/>
    </source>
</evidence>